<keyword evidence="6 7" id="KW-0472">Membrane</keyword>
<name>A0A0W1R7U8_9EURY</name>
<feature type="transmembrane region" description="Helical" evidence="7">
    <location>
        <begin position="297"/>
        <end position="319"/>
    </location>
</feature>
<evidence type="ECO:0000256" key="4">
    <source>
        <dbReference type="ARBA" id="ARBA00022692"/>
    </source>
</evidence>
<keyword evidence="4 7" id="KW-0812">Transmembrane</keyword>
<proteinExistence type="inferred from homology"/>
<feature type="transmembrane region" description="Helical" evidence="7">
    <location>
        <begin position="254"/>
        <end position="277"/>
    </location>
</feature>
<keyword evidence="5 7" id="KW-1133">Transmembrane helix</keyword>
<dbReference type="GO" id="GO:0055085">
    <property type="term" value="P:transmembrane transport"/>
    <property type="evidence" value="ECO:0007669"/>
    <property type="project" value="InterPro"/>
</dbReference>
<evidence type="ECO:0000256" key="2">
    <source>
        <dbReference type="ARBA" id="ARBA00022448"/>
    </source>
</evidence>
<dbReference type="OrthoDB" id="312811at2157"/>
<evidence type="ECO:0000256" key="7">
    <source>
        <dbReference type="RuleBase" id="RU363032"/>
    </source>
</evidence>
<evidence type="ECO:0000313" key="9">
    <source>
        <dbReference type="EMBL" id="KTG09502.1"/>
    </source>
</evidence>
<protein>
    <submittedName>
        <fullName evidence="9">Peptide ABC transporter permease</fullName>
    </submittedName>
</protein>
<evidence type="ECO:0000259" key="8">
    <source>
        <dbReference type="PROSITE" id="PS50928"/>
    </source>
</evidence>
<dbReference type="Gene3D" id="1.10.3720.10">
    <property type="entry name" value="MetI-like"/>
    <property type="match status" value="1"/>
</dbReference>
<dbReference type="Proteomes" id="UP000054387">
    <property type="component" value="Unassembled WGS sequence"/>
</dbReference>
<dbReference type="GO" id="GO:0005886">
    <property type="term" value="C:plasma membrane"/>
    <property type="evidence" value="ECO:0007669"/>
    <property type="project" value="UniProtKB-SubCell"/>
</dbReference>
<comment type="subcellular location">
    <subcellularLocation>
        <location evidence="1 7">Cell membrane</location>
        <topology evidence="1 7">Multi-pass membrane protein</topology>
    </subcellularLocation>
</comment>
<dbReference type="STRING" id="1514971.AUR64_17175"/>
<evidence type="ECO:0000256" key="1">
    <source>
        <dbReference type="ARBA" id="ARBA00004651"/>
    </source>
</evidence>
<dbReference type="InterPro" id="IPR000515">
    <property type="entry name" value="MetI-like"/>
</dbReference>
<dbReference type="InterPro" id="IPR035906">
    <property type="entry name" value="MetI-like_sf"/>
</dbReference>
<dbReference type="Pfam" id="PF00528">
    <property type="entry name" value="BPD_transp_1"/>
    <property type="match status" value="1"/>
</dbReference>
<keyword evidence="10" id="KW-1185">Reference proteome</keyword>
<feature type="transmembrane region" description="Helical" evidence="7">
    <location>
        <begin position="114"/>
        <end position="140"/>
    </location>
</feature>
<dbReference type="PANTHER" id="PTHR43386">
    <property type="entry name" value="OLIGOPEPTIDE TRANSPORT SYSTEM PERMEASE PROTEIN APPC"/>
    <property type="match status" value="1"/>
</dbReference>
<accession>A0A0W1R7U8</accession>
<comment type="similarity">
    <text evidence="7">Belongs to the binding-protein-dependent transport system permease family.</text>
</comment>
<dbReference type="InterPro" id="IPR025966">
    <property type="entry name" value="OppC_N"/>
</dbReference>
<evidence type="ECO:0000256" key="3">
    <source>
        <dbReference type="ARBA" id="ARBA00022475"/>
    </source>
</evidence>
<dbReference type="PANTHER" id="PTHR43386:SF1">
    <property type="entry name" value="D,D-DIPEPTIDE TRANSPORT SYSTEM PERMEASE PROTEIN DDPC-RELATED"/>
    <property type="match status" value="1"/>
</dbReference>
<reference evidence="9 10" key="1">
    <citation type="submission" date="2015-12" db="EMBL/GenBank/DDBJ databases">
        <title>Haloprofundus marisrubri gen. nov., sp. nov., an extremely halophilic archaeon isolated from the Discovery deep brine-seawater interface in the Red Sea.</title>
        <authorList>
            <person name="Zhang G."/>
            <person name="Stingl U."/>
            <person name="Rashid M."/>
        </authorList>
    </citation>
    <scope>NUCLEOTIDE SEQUENCE [LARGE SCALE GENOMIC DNA]</scope>
    <source>
        <strain evidence="9 10">SB9</strain>
    </source>
</reference>
<dbReference type="PROSITE" id="PS50928">
    <property type="entry name" value="ABC_TM1"/>
    <property type="match status" value="1"/>
</dbReference>
<feature type="transmembrane region" description="Helical" evidence="7">
    <location>
        <begin position="20"/>
        <end position="41"/>
    </location>
</feature>
<dbReference type="InterPro" id="IPR050366">
    <property type="entry name" value="BP-dependent_transpt_permease"/>
</dbReference>
<evidence type="ECO:0000256" key="5">
    <source>
        <dbReference type="ARBA" id="ARBA00022989"/>
    </source>
</evidence>
<feature type="transmembrane region" description="Helical" evidence="7">
    <location>
        <begin position="152"/>
        <end position="173"/>
    </location>
</feature>
<dbReference type="Pfam" id="PF12911">
    <property type="entry name" value="OppC_N"/>
    <property type="match status" value="1"/>
</dbReference>
<dbReference type="EMBL" id="LOPU01000029">
    <property type="protein sequence ID" value="KTG09502.1"/>
    <property type="molecule type" value="Genomic_DNA"/>
</dbReference>
<organism evidence="9 10">
    <name type="scientific">Haloprofundus marisrubri</name>
    <dbReference type="NCBI Taxonomy" id="1514971"/>
    <lineage>
        <taxon>Archaea</taxon>
        <taxon>Methanobacteriati</taxon>
        <taxon>Methanobacteriota</taxon>
        <taxon>Stenosarchaea group</taxon>
        <taxon>Halobacteria</taxon>
        <taxon>Halobacteriales</taxon>
        <taxon>Haloferacaceae</taxon>
        <taxon>Haloprofundus</taxon>
    </lineage>
</organism>
<dbReference type="RefSeq" id="WP_058582654.1">
    <property type="nucleotide sequence ID" value="NZ_LOPU01000029.1"/>
</dbReference>
<feature type="domain" description="ABC transmembrane type-1" evidence="8">
    <location>
        <begin position="110"/>
        <end position="320"/>
    </location>
</feature>
<dbReference type="CDD" id="cd06261">
    <property type="entry name" value="TM_PBP2"/>
    <property type="match status" value="1"/>
</dbReference>
<dbReference type="SUPFAM" id="SSF161098">
    <property type="entry name" value="MetI-like"/>
    <property type="match status" value="1"/>
</dbReference>
<evidence type="ECO:0000256" key="6">
    <source>
        <dbReference type="ARBA" id="ARBA00023136"/>
    </source>
</evidence>
<comment type="caution">
    <text evidence="9">The sequence shown here is derived from an EMBL/GenBank/DDBJ whole genome shotgun (WGS) entry which is preliminary data.</text>
</comment>
<gene>
    <name evidence="9" type="ORF">AUR64_17175</name>
</gene>
<keyword evidence="3" id="KW-1003">Cell membrane</keyword>
<evidence type="ECO:0000313" key="10">
    <source>
        <dbReference type="Proteomes" id="UP000054387"/>
    </source>
</evidence>
<sequence>MVSPRTWRNLRRELRGSALAKIGIVLVLAIILVAVFAPFLAPYDPYQQDLGNSQVPPLGFSTTENETRSEMVNGSIEVVEEEVTVNATLAHPLGTDALGRDMLSRTIYGARTSLLVGVFGTMLAVLIGVTVGLTAGYYGGRVDDGLMRMSDIMLAFPSLVLAIALIGLFGGVTIRIPDPFVVLGLAPEMPPNIVLPGTVVLVVALVNWVWFARVARGEALSLRNEEYVKAARALGASDGSIVARHILPNSITPILVLATIQVAAIILLESSLSYLGFSGANLSWGLDIAQGRDYLASAWWIASIPGVAIVFAVIGVNLVGDWLRDALDPGIEGEGGV</sequence>
<keyword evidence="2 7" id="KW-0813">Transport</keyword>
<dbReference type="AlphaFoldDB" id="A0A0W1R7U8"/>
<feature type="transmembrane region" description="Helical" evidence="7">
    <location>
        <begin position="193"/>
        <end position="211"/>
    </location>
</feature>